<evidence type="ECO:0000256" key="1">
    <source>
        <dbReference type="PROSITE-ProRule" id="PRU00235"/>
    </source>
</evidence>
<dbReference type="Pfam" id="PF13540">
    <property type="entry name" value="RCC1_2"/>
    <property type="match status" value="3"/>
</dbReference>
<dbReference type="InterPro" id="IPR009091">
    <property type="entry name" value="RCC1/BLIP-II"/>
</dbReference>
<feature type="region of interest" description="Disordered" evidence="2">
    <location>
        <begin position="212"/>
        <end position="246"/>
    </location>
</feature>
<dbReference type="InterPro" id="IPR052830">
    <property type="entry name" value="RCC1_domain-containing"/>
</dbReference>
<evidence type="ECO:0000256" key="2">
    <source>
        <dbReference type="SAM" id="MobiDB-lite"/>
    </source>
</evidence>
<keyword evidence="3" id="KW-0436">Ligase</keyword>
<feature type="repeat" description="RCC1" evidence="1">
    <location>
        <begin position="419"/>
        <end position="491"/>
    </location>
</feature>
<accession>A0A8D8QED9</accession>
<dbReference type="GO" id="GO:0016874">
    <property type="term" value="F:ligase activity"/>
    <property type="evidence" value="ECO:0007669"/>
    <property type="project" value="UniProtKB-KW"/>
</dbReference>
<dbReference type="InterPro" id="IPR000408">
    <property type="entry name" value="Reg_chr_condens"/>
</dbReference>
<dbReference type="PROSITE" id="PS50012">
    <property type="entry name" value="RCC1_3"/>
    <property type="match status" value="2"/>
</dbReference>
<dbReference type="Gene3D" id="2.130.10.30">
    <property type="entry name" value="Regulator of chromosome condensation 1/beta-lactamase-inhibitor protein II"/>
    <property type="match status" value="1"/>
</dbReference>
<dbReference type="EMBL" id="HBUF01072531">
    <property type="protein sequence ID" value="CAG6630082.1"/>
    <property type="molecule type" value="Transcribed_RNA"/>
</dbReference>
<sequence>MKLYACGYNLNGQITQSNLATVKAPWSLLETWNSKEIPCLETKDSLVAFGFSYIATCCGNQVRIKGFDNKFNQVITLPDKEINTDDKVKTNNNHIICISAYKTKLLILQANGNIWNLNVASGMKPHEQNPIKTFKNFGSEISYEDNENLTKEKDHTDSTSILQTLHTCPDTSPKFTKSNETKSDTTLLEIDQVKHIVPSMKNSSENLDILDREKPSETVSKLKTNEPDKHAGNRTTQIESEQMKESRNSRMECQQDTESNHSEDLEAVVHNLVTDNSESKCLTNQDQQKSMFNEQFANGLSNINHLFSCELEDIRDEHLSCDHEDEPVSTDDADGSSEIELNYKKRRTKSPLPPTTLRHCTPFNRNHMKKCVSTDNIQLLLSKQGQVFHLSGRMDCFIGQVVVDIACGYDHCLALTQDGLVYSWGNGSRGQLGYPVNSCVDEDHTAGLDTADPNHAAGLDTTDPREVHALSGLGVVQVAAGGWHSVARTREGILYAWGWNNSGQLGTEDKLDQVLYDPHIVSWPEDIDPNEKDIDYQGVKIIDIACGARHTLALGEDGSVWGCGWNEYGQLGGISGSEEVPKVCTMTRLSIPDEAAVLKLCAGHWNSGLVTD</sequence>
<dbReference type="SUPFAM" id="SSF50985">
    <property type="entry name" value="RCC1/BLIP-II"/>
    <property type="match status" value="1"/>
</dbReference>
<proteinExistence type="predicted"/>
<dbReference type="PANTHER" id="PTHR46849">
    <property type="entry name" value="RCC1 DOMAIN-CONTAINING PROTEIN 1"/>
    <property type="match status" value="1"/>
</dbReference>
<protein>
    <submittedName>
        <fullName evidence="3">E3 ISG15--protein ligase Herc6</fullName>
    </submittedName>
</protein>
<organism evidence="3">
    <name type="scientific">Cacopsylla melanoneura</name>
    <dbReference type="NCBI Taxonomy" id="428564"/>
    <lineage>
        <taxon>Eukaryota</taxon>
        <taxon>Metazoa</taxon>
        <taxon>Ecdysozoa</taxon>
        <taxon>Arthropoda</taxon>
        <taxon>Hexapoda</taxon>
        <taxon>Insecta</taxon>
        <taxon>Pterygota</taxon>
        <taxon>Neoptera</taxon>
        <taxon>Paraneoptera</taxon>
        <taxon>Hemiptera</taxon>
        <taxon>Sternorrhyncha</taxon>
        <taxon>Psylloidea</taxon>
        <taxon>Psyllidae</taxon>
        <taxon>Psyllinae</taxon>
        <taxon>Cacopsylla</taxon>
    </lineage>
</organism>
<dbReference type="PANTHER" id="PTHR46849:SF1">
    <property type="entry name" value="RCC1 DOMAIN-CONTAINING PROTEIN 1"/>
    <property type="match status" value="1"/>
</dbReference>
<evidence type="ECO:0000313" key="3">
    <source>
        <dbReference type="EMBL" id="CAG6630082.1"/>
    </source>
</evidence>
<name>A0A8D8QED9_9HEMI</name>
<dbReference type="PRINTS" id="PR00633">
    <property type="entry name" value="RCCNDNSATION"/>
</dbReference>
<reference evidence="3" key="1">
    <citation type="submission" date="2021-05" db="EMBL/GenBank/DDBJ databases">
        <authorList>
            <person name="Alioto T."/>
            <person name="Alioto T."/>
            <person name="Gomez Garrido J."/>
        </authorList>
    </citation>
    <scope>NUCLEOTIDE SEQUENCE</scope>
</reference>
<feature type="repeat" description="RCC1" evidence="1">
    <location>
        <begin position="492"/>
        <end position="557"/>
    </location>
</feature>
<dbReference type="AlphaFoldDB" id="A0A8D8QED9"/>
<dbReference type="PROSITE" id="PS00626">
    <property type="entry name" value="RCC1_2"/>
    <property type="match status" value="1"/>
</dbReference>